<protein>
    <submittedName>
        <fullName evidence="2">Uncharacterized protein</fullName>
    </submittedName>
</protein>
<feature type="region of interest" description="Disordered" evidence="1">
    <location>
        <begin position="145"/>
        <end position="171"/>
    </location>
</feature>
<dbReference type="VEuPathDB" id="FungiDB:ASPCADRAFT_4760"/>
<keyword evidence="3" id="KW-1185">Reference proteome</keyword>
<dbReference type="Proteomes" id="UP000188318">
    <property type="component" value="Unassembled WGS sequence"/>
</dbReference>
<sequence>MTEVLGKEIPPTFVRPHDEPDAFSFQSCGSGGNSGIPSGASVAHSEEDPLYNSRLEGCGDVVQPYAIEEPEDDPIETMRRSAGKPVIHLYLGDNSDIWQGELVDSMEGLCCDSDHANSQWTVNHKRGKKRRPSTTAPGSFRLFRQLSSGASPDNQYDSHIGTTKRRRRKGRCAREQFTALPGTFWQHEANETGSSDSFNSRSPSTDASESHLTGYTGPDTMEIDG</sequence>
<feature type="region of interest" description="Disordered" evidence="1">
    <location>
        <begin position="183"/>
        <end position="225"/>
    </location>
</feature>
<evidence type="ECO:0000313" key="3">
    <source>
        <dbReference type="Proteomes" id="UP000188318"/>
    </source>
</evidence>
<feature type="compositionally biased region" description="Polar residues" evidence="1">
    <location>
        <begin position="145"/>
        <end position="157"/>
    </location>
</feature>
<reference evidence="3" key="1">
    <citation type="journal article" date="2017" name="Genome Biol.">
        <title>Comparative genomics reveals high biological diversity and specific adaptations in the industrially and medically important fungal genus Aspergillus.</title>
        <authorList>
            <person name="de Vries R.P."/>
            <person name="Riley R."/>
            <person name="Wiebenga A."/>
            <person name="Aguilar-Osorio G."/>
            <person name="Amillis S."/>
            <person name="Uchima C.A."/>
            <person name="Anderluh G."/>
            <person name="Asadollahi M."/>
            <person name="Askin M."/>
            <person name="Barry K."/>
            <person name="Battaglia E."/>
            <person name="Bayram O."/>
            <person name="Benocci T."/>
            <person name="Braus-Stromeyer S.A."/>
            <person name="Caldana C."/>
            <person name="Canovas D."/>
            <person name="Cerqueira G.C."/>
            <person name="Chen F."/>
            <person name="Chen W."/>
            <person name="Choi C."/>
            <person name="Clum A."/>
            <person name="Dos Santos R.A."/>
            <person name="Damasio A.R."/>
            <person name="Diallinas G."/>
            <person name="Emri T."/>
            <person name="Fekete E."/>
            <person name="Flipphi M."/>
            <person name="Freyberg S."/>
            <person name="Gallo A."/>
            <person name="Gournas C."/>
            <person name="Habgood R."/>
            <person name="Hainaut M."/>
            <person name="Harispe M.L."/>
            <person name="Henrissat B."/>
            <person name="Hilden K.S."/>
            <person name="Hope R."/>
            <person name="Hossain A."/>
            <person name="Karabika E."/>
            <person name="Karaffa L."/>
            <person name="Karanyi Z."/>
            <person name="Krasevec N."/>
            <person name="Kuo A."/>
            <person name="Kusch H."/>
            <person name="LaButti K."/>
            <person name="Lagendijk E.L."/>
            <person name="Lapidus A."/>
            <person name="Levasseur A."/>
            <person name="Lindquist E."/>
            <person name="Lipzen A."/>
            <person name="Logrieco A.F."/>
            <person name="MacCabe A."/>
            <person name="Maekelae M.R."/>
            <person name="Malavazi I."/>
            <person name="Melin P."/>
            <person name="Meyer V."/>
            <person name="Mielnichuk N."/>
            <person name="Miskei M."/>
            <person name="Molnar A.P."/>
            <person name="Mule G."/>
            <person name="Ngan C.Y."/>
            <person name="Orejas M."/>
            <person name="Orosz E."/>
            <person name="Ouedraogo J.P."/>
            <person name="Overkamp K.M."/>
            <person name="Park H.-S."/>
            <person name="Perrone G."/>
            <person name="Piumi F."/>
            <person name="Punt P.J."/>
            <person name="Ram A.F."/>
            <person name="Ramon A."/>
            <person name="Rauscher S."/>
            <person name="Record E."/>
            <person name="Riano-Pachon D.M."/>
            <person name="Robert V."/>
            <person name="Roehrig J."/>
            <person name="Ruller R."/>
            <person name="Salamov A."/>
            <person name="Salih N.S."/>
            <person name="Samson R.A."/>
            <person name="Sandor E."/>
            <person name="Sanguinetti M."/>
            <person name="Schuetze T."/>
            <person name="Sepcic K."/>
            <person name="Shelest E."/>
            <person name="Sherlock G."/>
            <person name="Sophianopoulou V."/>
            <person name="Squina F.M."/>
            <person name="Sun H."/>
            <person name="Susca A."/>
            <person name="Todd R.B."/>
            <person name="Tsang A."/>
            <person name="Unkles S.E."/>
            <person name="van de Wiele N."/>
            <person name="van Rossen-Uffink D."/>
            <person name="Oliveira J.V."/>
            <person name="Vesth T.C."/>
            <person name="Visser J."/>
            <person name="Yu J.-H."/>
            <person name="Zhou M."/>
            <person name="Andersen M.R."/>
            <person name="Archer D.B."/>
            <person name="Baker S.E."/>
            <person name="Benoit I."/>
            <person name="Brakhage A.A."/>
            <person name="Braus G.H."/>
            <person name="Fischer R."/>
            <person name="Frisvad J.C."/>
            <person name="Goldman G.H."/>
            <person name="Houbraken J."/>
            <person name="Oakley B."/>
            <person name="Pocsi I."/>
            <person name="Scazzocchio C."/>
            <person name="Seiboth B."/>
            <person name="vanKuyk P.A."/>
            <person name="Wortman J."/>
            <person name="Dyer P.S."/>
            <person name="Grigoriev I.V."/>
        </authorList>
    </citation>
    <scope>NUCLEOTIDE SEQUENCE [LARGE SCALE GENOMIC DNA]</scope>
    <source>
        <strain evidence="3">ITEM 5010</strain>
    </source>
</reference>
<evidence type="ECO:0000313" key="2">
    <source>
        <dbReference type="EMBL" id="OOF96721.1"/>
    </source>
</evidence>
<dbReference type="OMA" id="APDIQYE"/>
<name>A0A1R3RQF9_ASPC5</name>
<feature type="compositionally biased region" description="Polar residues" evidence="1">
    <location>
        <begin position="191"/>
        <end position="213"/>
    </location>
</feature>
<accession>A0A1R3RQF9</accession>
<dbReference type="EMBL" id="KV907498">
    <property type="protein sequence ID" value="OOF96721.1"/>
    <property type="molecule type" value="Genomic_DNA"/>
</dbReference>
<dbReference type="AlphaFoldDB" id="A0A1R3RQF9"/>
<evidence type="ECO:0000256" key="1">
    <source>
        <dbReference type="SAM" id="MobiDB-lite"/>
    </source>
</evidence>
<feature type="compositionally biased region" description="Basic residues" evidence="1">
    <location>
        <begin position="162"/>
        <end position="171"/>
    </location>
</feature>
<dbReference type="OrthoDB" id="1028014at2759"/>
<organism evidence="2 3">
    <name type="scientific">Aspergillus carbonarius (strain ITEM 5010)</name>
    <dbReference type="NCBI Taxonomy" id="602072"/>
    <lineage>
        <taxon>Eukaryota</taxon>
        <taxon>Fungi</taxon>
        <taxon>Dikarya</taxon>
        <taxon>Ascomycota</taxon>
        <taxon>Pezizomycotina</taxon>
        <taxon>Eurotiomycetes</taxon>
        <taxon>Eurotiomycetidae</taxon>
        <taxon>Eurotiales</taxon>
        <taxon>Aspergillaceae</taxon>
        <taxon>Aspergillus</taxon>
        <taxon>Aspergillus subgen. Circumdati</taxon>
    </lineage>
</organism>
<gene>
    <name evidence="2" type="ORF">ASPCADRAFT_4760</name>
</gene>
<proteinExistence type="predicted"/>